<dbReference type="EMBL" id="KE346363">
    <property type="protein sequence ID" value="KJE92099.1"/>
    <property type="molecule type" value="Genomic_DNA"/>
</dbReference>
<evidence type="ECO:0008006" key="4">
    <source>
        <dbReference type="Google" id="ProtNLM"/>
    </source>
</evidence>
<accession>A0A0D2X281</accession>
<feature type="chain" id="PRO_5002270348" description="SMP-30/Gluconolactonase/LRE-like region domain-containing protein" evidence="1">
    <location>
        <begin position="24"/>
        <end position="320"/>
    </location>
</feature>
<keyword evidence="1" id="KW-0732">Signal</keyword>
<sequence>MIGQRMLAASLLVLAIATHHALAANFVFGPNTKVVADVWDAENQLILQPSGRLIVTGGDNIYEIVRSGSTYTKIPLMSGPGYYLGLSQVNNTLYALQSVPGCSTNESATTNFLLSAPIVDGKQLVFSKIYAIQSFTLPNGMAFYDNKFYIADTAYTGSGKIATLALSPSDPNVITAQVTFLTTAQAEAPNGVKIFNNTLYYSSLGTVKSVLLTQSPPKPVALFTLDTVLDDMNLLNVVGYPNTLLMVCNYLEGEIVLWDLTESKQVYKTRLEGFSGPSSLQMTGGALGFPLDSVLLTDKGVVCSHTATGNFLSYFTIVYQ</sequence>
<name>A0A0D2X281_CAPO3</name>
<protein>
    <recommendedName>
        <fullName evidence="4">SMP-30/Gluconolactonase/LRE-like region domain-containing protein</fullName>
    </recommendedName>
</protein>
<dbReference type="SUPFAM" id="SSF63825">
    <property type="entry name" value="YWTD domain"/>
    <property type="match status" value="1"/>
</dbReference>
<keyword evidence="3" id="KW-1185">Reference proteome</keyword>
<dbReference type="Gene3D" id="2.120.10.30">
    <property type="entry name" value="TolB, C-terminal domain"/>
    <property type="match status" value="1"/>
</dbReference>
<dbReference type="RefSeq" id="XP_004363961.1">
    <property type="nucleotide sequence ID" value="XM_004363904.2"/>
</dbReference>
<evidence type="ECO:0000313" key="2">
    <source>
        <dbReference type="EMBL" id="KJE92099.1"/>
    </source>
</evidence>
<reference evidence="3" key="1">
    <citation type="submission" date="2011-02" db="EMBL/GenBank/DDBJ databases">
        <title>The Genome Sequence of Capsaspora owczarzaki ATCC 30864.</title>
        <authorList>
            <person name="Russ C."/>
            <person name="Cuomo C."/>
            <person name="Burger G."/>
            <person name="Gray M.W."/>
            <person name="Holland P.W.H."/>
            <person name="King N."/>
            <person name="Lang F.B.F."/>
            <person name="Roger A.J."/>
            <person name="Ruiz-Trillo I."/>
            <person name="Young S.K."/>
            <person name="Zeng Q."/>
            <person name="Gargeya S."/>
            <person name="Alvarado L."/>
            <person name="Berlin A."/>
            <person name="Chapman S.B."/>
            <person name="Chen Z."/>
            <person name="Freedman E."/>
            <person name="Gellesch M."/>
            <person name="Goldberg J."/>
            <person name="Griggs A."/>
            <person name="Gujja S."/>
            <person name="Heilman E."/>
            <person name="Heiman D."/>
            <person name="Howarth C."/>
            <person name="Mehta T."/>
            <person name="Neiman D."/>
            <person name="Pearson M."/>
            <person name="Roberts A."/>
            <person name="Saif S."/>
            <person name="Shea T."/>
            <person name="Shenoy N."/>
            <person name="Sisk P."/>
            <person name="Stolte C."/>
            <person name="Sykes S."/>
            <person name="White J."/>
            <person name="Yandava C."/>
            <person name="Haas B."/>
            <person name="Nusbaum C."/>
            <person name="Birren B."/>
        </authorList>
    </citation>
    <scope>NUCLEOTIDE SEQUENCE</scope>
    <source>
        <strain evidence="3">ATCC 30864</strain>
    </source>
</reference>
<feature type="signal peptide" evidence="1">
    <location>
        <begin position="1"/>
        <end position="23"/>
    </location>
</feature>
<organism evidence="2 3">
    <name type="scientific">Capsaspora owczarzaki (strain ATCC 30864)</name>
    <dbReference type="NCBI Taxonomy" id="595528"/>
    <lineage>
        <taxon>Eukaryota</taxon>
        <taxon>Filasterea</taxon>
        <taxon>Capsaspora</taxon>
    </lineage>
</organism>
<dbReference type="InterPro" id="IPR011042">
    <property type="entry name" value="6-blade_b-propeller_TolB-like"/>
</dbReference>
<dbReference type="Proteomes" id="UP000008743">
    <property type="component" value="Unassembled WGS sequence"/>
</dbReference>
<evidence type="ECO:0000256" key="1">
    <source>
        <dbReference type="SAM" id="SignalP"/>
    </source>
</evidence>
<proteinExistence type="predicted"/>
<gene>
    <name evidence="2" type="ORF">CAOG_003122</name>
</gene>
<evidence type="ECO:0000313" key="3">
    <source>
        <dbReference type="Proteomes" id="UP000008743"/>
    </source>
</evidence>
<dbReference type="AlphaFoldDB" id="A0A0D2X281"/>
<dbReference type="InParanoid" id="A0A0D2X281"/>